<keyword evidence="1" id="KW-1133">Transmembrane helix</keyword>
<dbReference type="AlphaFoldDB" id="A0A4Z0Z3J8"/>
<feature type="transmembrane region" description="Helical" evidence="1">
    <location>
        <begin position="173"/>
        <end position="196"/>
    </location>
</feature>
<gene>
    <name evidence="2" type="ORF">E0Z10_g2518</name>
</gene>
<evidence type="ECO:0000256" key="1">
    <source>
        <dbReference type="SAM" id="Phobius"/>
    </source>
</evidence>
<reference evidence="2 3" key="1">
    <citation type="submission" date="2019-03" db="EMBL/GenBank/DDBJ databases">
        <title>Draft genome sequence of Xylaria hypoxylon DSM 108379, a ubiquitous saprotrophic-parasitic fungi on hardwood.</title>
        <authorList>
            <person name="Buettner E."/>
            <person name="Leonhardt S."/>
            <person name="Gebauer A.M."/>
            <person name="Liers C."/>
            <person name="Hofrichter M."/>
            <person name="Kellner H."/>
        </authorList>
    </citation>
    <scope>NUCLEOTIDE SEQUENCE [LARGE SCALE GENOMIC DNA]</scope>
    <source>
        <strain evidence="2 3">DSM 108379</strain>
    </source>
</reference>
<accession>A0A4Z0Z3J8</accession>
<keyword evidence="1" id="KW-0472">Membrane</keyword>
<dbReference type="EMBL" id="SKBN01000031">
    <property type="protein sequence ID" value="TGJ86221.1"/>
    <property type="molecule type" value="Genomic_DNA"/>
</dbReference>
<dbReference type="OrthoDB" id="4778284at2759"/>
<proteinExistence type="predicted"/>
<protein>
    <submittedName>
        <fullName evidence="2">Uncharacterized protein</fullName>
    </submittedName>
</protein>
<comment type="caution">
    <text evidence="2">The sequence shown here is derived from an EMBL/GenBank/DDBJ whole genome shotgun (WGS) entry which is preliminary data.</text>
</comment>
<organism evidence="2 3">
    <name type="scientific">Xylaria hypoxylon</name>
    <dbReference type="NCBI Taxonomy" id="37992"/>
    <lineage>
        <taxon>Eukaryota</taxon>
        <taxon>Fungi</taxon>
        <taxon>Dikarya</taxon>
        <taxon>Ascomycota</taxon>
        <taxon>Pezizomycotina</taxon>
        <taxon>Sordariomycetes</taxon>
        <taxon>Xylariomycetidae</taxon>
        <taxon>Xylariales</taxon>
        <taxon>Xylariaceae</taxon>
        <taxon>Xylaria</taxon>
    </lineage>
</organism>
<keyword evidence="1" id="KW-0812">Transmembrane</keyword>
<name>A0A4Z0Z3J8_9PEZI</name>
<evidence type="ECO:0000313" key="2">
    <source>
        <dbReference type="EMBL" id="TGJ86221.1"/>
    </source>
</evidence>
<sequence>MGPRGHTGTRARVAAVLSELSALKSRNLATIRAPATLQDPTPMLLLHPLEVLRGGSNIAQAGAGSVFTSISLQAIAQSCIVPIHLLMPMIKVPRISRQHENNLSNDEENTDLSRLEAGGIYNLSHAFGGLRQAQQFHSIGERVTRGAISGIVQPNRTIAAKTSPVTPPQHKRACYYLLGGLGIGIVTSFTLALWWARSQGDLSAGFTLGSYIIGIDALVIGNRGAGTPLVKSSGWVLTPHTHLLYM</sequence>
<keyword evidence="3" id="KW-1185">Reference proteome</keyword>
<evidence type="ECO:0000313" key="3">
    <source>
        <dbReference type="Proteomes" id="UP000297716"/>
    </source>
</evidence>
<dbReference type="Proteomes" id="UP000297716">
    <property type="component" value="Unassembled WGS sequence"/>
</dbReference>